<dbReference type="WBParaSite" id="PDA_v2.g18482.t1">
    <property type="protein sequence ID" value="PDA_v2.g18482.t1"/>
    <property type="gene ID" value="PDA_v2.g18482"/>
</dbReference>
<accession>A0A914PQV2</accession>
<evidence type="ECO:0000256" key="1">
    <source>
        <dbReference type="SAM" id="Coils"/>
    </source>
</evidence>
<reference evidence="3" key="1">
    <citation type="submission" date="2022-11" db="UniProtKB">
        <authorList>
            <consortium name="WormBaseParasite"/>
        </authorList>
    </citation>
    <scope>IDENTIFICATION</scope>
</reference>
<feature type="coiled-coil region" evidence="1">
    <location>
        <begin position="164"/>
        <end position="258"/>
    </location>
</feature>
<dbReference type="Proteomes" id="UP000887578">
    <property type="component" value="Unplaced"/>
</dbReference>
<organism evidence="2 3">
    <name type="scientific">Panagrolaimus davidi</name>
    <dbReference type="NCBI Taxonomy" id="227884"/>
    <lineage>
        <taxon>Eukaryota</taxon>
        <taxon>Metazoa</taxon>
        <taxon>Ecdysozoa</taxon>
        <taxon>Nematoda</taxon>
        <taxon>Chromadorea</taxon>
        <taxon>Rhabditida</taxon>
        <taxon>Tylenchina</taxon>
        <taxon>Panagrolaimomorpha</taxon>
        <taxon>Panagrolaimoidea</taxon>
        <taxon>Panagrolaimidae</taxon>
        <taxon>Panagrolaimus</taxon>
    </lineage>
</organism>
<protein>
    <submittedName>
        <fullName evidence="3">Uncharacterized protein</fullName>
    </submittedName>
</protein>
<dbReference type="AlphaFoldDB" id="A0A914PQV2"/>
<sequence>MKGICATKTVTKNGRNVQVKPLSGIAYKKLEAFITSADNIIKWYEADKSQSKATIGNLLNEVTVSEEAFKDMKQKTNDMQKTVAEQKDTITSLEEVSTKTILDSEAKSKYFEEKIQKMKIAQNEMQKKIVELERKEIDSSAYIKNLEVHVSDKNSLADTLKLDIDDKNNTIEYLKQHIEEVNRLFEAENVVHKQRIDELEVEKLKNEQALAGLEKEKRKNQEKIAEYVGAAFEYYQQIQQLETQIRQMETRIKKFTTETAQLIDPNQICIVYISDVVVNREIDYKKLNGKVCYLSIY</sequence>
<proteinExistence type="predicted"/>
<keyword evidence="2" id="KW-1185">Reference proteome</keyword>
<keyword evidence="1" id="KW-0175">Coiled coil</keyword>
<evidence type="ECO:0000313" key="3">
    <source>
        <dbReference type="WBParaSite" id="PDA_v2.g18482.t1"/>
    </source>
</evidence>
<evidence type="ECO:0000313" key="2">
    <source>
        <dbReference type="Proteomes" id="UP000887578"/>
    </source>
</evidence>
<name>A0A914PQV2_9BILA</name>